<proteinExistence type="inferred from homology"/>
<dbReference type="GO" id="GO:1901359">
    <property type="term" value="F:tungstate binding"/>
    <property type="evidence" value="ECO:0007669"/>
    <property type="project" value="UniProtKB-ARBA"/>
</dbReference>
<sequence length="247" mass="25451">MPRIATLLTALAIALPAHAGEVTVSAAASLADAMREIAASYEAGQPGTRVRVNAGGSGALLQQIAHGAPVDLFVSADDKTMDEAARRGLVDGASRFNLAGNRLVLVAPAASTLKVDSLSALTQPAVRRVALGQPDSVPAGRYAQAALMSAGLWPAVSAKAVRAQNVRQALDYAARGEVDAAFVYASDAQAFRGKVKTLFPVDTAPPVRYPAAVVAGSRNSKDAHRFASYLQGAAAQGVLARHGFTRP</sequence>
<dbReference type="GO" id="GO:0015689">
    <property type="term" value="P:molybdate ion transport"/>
    <property type="evidence" value="ECO:0007669"/>
    <property type="project" value="InterPro"/>
</dbReference>
<dbReference type="GO" id="GO:0046872">
    <property type="term" value="F:metal ion binding"/>
    <property type="evidence" value="ECO:0007669"/>
    <property type="project" value="UniProtKB-KW"/>
</dbReference>
<dbReference type="GO" id="GO:0030973">
    <property type="term" value="F:molybdate ion binding"/>
    <property type="evidence" value="ECO:0007669"/>
    <property type="project" value="TreeGrafter"/>
</dbReference>
<dbReference type="AlphaFoldDB" id="A0A4T0UVN7"/>
<comment type="caution">
    <text evidence="8">The sequence shown here is derived from an EMBL/GenBank/DDBJ whole genome shotgun (WGS) entry which is preliminary data.</text>
</comment>
<evidence type="ECO:0000256" key="4">
    <source>
        <dbReference type="ARBA" id="ARBA00022729"/>
    </source>
</evidence>
<dbReference type="PIRSF" id="PIRSF004846">
    <property type="entry name" value="ModA"/>
    <property type="match status" value="1"/>
</dbReference>
<dbReference type="InterPro" id="IPR005950">
    <property type="entry name" value="ModA"/>
</dbReference>
<reference evidence="8 9" key="1">
    <citation type="submission" date="2019-04" db="EMBL/GenBank/DDBJ databases">
        <title>Crenobacter sp. nov.</title>
        <authorList>
            <person name="Shi S."/>
        </authorList>
    </citation>
    <scope>NUCLEOTIDE SEQUENCE [LARGE SCALE GENOMIC DNA]</scope>
    <source>
        <strain evidence="8 9">GY 70310</strain>
    </source>
</reference>
<dbReference type="RefSeq" id="WP_136553021.1">
    <property type="nucleotide sequence ID" value="NZ_STGJ01000008.1"/>
</dbReference>
<dbReference type="NCBIfam" id="TIGR01256">
    <property type="entry name" value="modA"/>
    <property type="match status" value="1"/>
</dbReference>
<dbReference type="Proteomes" id="UP000308891">
    <property type="component" value="Unassembled WGS sequence"/>
</dbReference>
<dbReference type="Pfam" id="PF13531">
    <property type="entry name" value="SBP_bac_11"/>
    <property type="match status" value="1"/>
</dbReference>
<dbReference type="EMBL" id="STGJ01000008">
    <property type="protein sequence ID" value="TIC83139.1"/>
    <property type="molecule type" value="Genomic_DNA"/>
</dbReference>
<feature type="chain" id="PRO_5020860450" evidence="7">
    <location>
        <begin position="20"/>
        <end position="247"/>
    </location>
</feature>
<organism evidence="8 9">
    <name type="scientific">Crenobacter intestini</name>
    <dbReference type="NCBI Taxonomy" id="2563443"/>
    <lineage>
        <taxon>Bacteria</taxon>
        <taxon>Pseudomonadati</taxon>
        <taxon>Pseudomonadota</taxon>
        <taxon>Betaproteobacteria</taxon>
        <taxon>Neisseriales</taxon>
        <taxon>Neisseriaceae</taxon>
        <taxon>Crenobacter</taxon>
    </lineage>
</organism>
<evidence type="ECO:0000256" key="1">
    <source>
        <dbReference type="ARBA" id="ARBA00009175"/>
    </source>
</evidence>
<keyword evidence="2 6" id="KW-0500">Molybdenum</keyword>
<dbReference type="OrthoDB" id="9785015at2"/>
<evidence type="ECO:0000256" key="6">
    <source>
        <dbReference type="PIRSR" id="PIRSR004846-1"/>
    </source>
</evidence>
<dbReference type="PANTHER" id="PTHR30632:SF0">
    <property type="entry name" value="SULFATE-BINDING PROTEIN"/>
    <property type="match status" value="1"/>
</dbReference>
<evidence type="ECO:0000256" key="7">
    <source>
        <dbReference type="SAM" id="SignalP"/>
    </source>
</evidence>
<dbReference type="InterPro" id="IPR050682">
    <property type="entry name" value="ModA/WtpA"/>
</dbReference>
<keyword evidence="4 7" id="KW-0732">Signal</keyword>
<dbReference type="SUPFAM" id="SSF53850">
    <property type="entry name" value="Periplasmic binding protein-like II"/>
    <property type="match status" value="1"/>
</dbReference>
<evidence type="ECO:0000256" key="3">
    <source>
        <dbReference type="ARBA" id="ARBA00022723"/>
    </source>
</evidence>
<dbReference type="PANTHER" id="PTHR30632">
    <property type="entry name" value="MOLYBDATE-BINDING PERIPLASMIC PROTEIN"/>
    <property type="match status" value="1"/>
</dbReference>
<comment type="similarity">
    <text evidence="1">Belongs to the bacterial solute-binding protein ModA family.</text>
</comment>
<dbReference type="FunFam" id="3.40.190.10:FF:000035">
    <property type="entry name" value="Molybdate ABC transporter substrate-binding protein"/>
    <property type="match status" value="1"/>
</dbReference>
<gene>
    <name evidence="8" type="primary">modA</name>
    <name evidence="8" type="ORF">E5K04_08580</name>
</gene>
<dbReference type="Gene3D" id="3.40.190.10">
    <property type="entry name" value="Periplasmic binding protein-like II"/>
    <property type="match status" value="2"/>
</dbReference>
<evidence type="ECO:0000256" key="5">
    <source>
        <dbReference type="ARBA" id="ARBA00062515"/>
    </source>
</evidence>
<feature type="binding site" evidence="6">
    <location>
        <position position="166"/>
    </location>
    <ligand>
        <name>molybdate</name>
        <dbReference type="ChEBI" id="CHEBI:36264"/>
    </ligand>
</feature>
<feature type="binding site" evidence="6">
    <location>
        <position position="29"/>
    </location>
    <ligand>
        <name>molybdate</name>
        <dbReference type="ChEBI" id="CHEBI:36264"/>
    </ligand>
</feature>
<feature type="binding site" evidence="6">
    <location>
        <position position="184"/>
    </location>
    <ligand>
        <name>molybdate</name>
        <dbReference type="ChEBI" id="CHEBI:36264"/>
    </ligand>
</feature>
<feature type="binding site" evidence="6">
    <location>
        <position position="139"/>
    </location>
    <ligand>
        <name>molybdate</name>
        <dbReference type="ChEBI" id="CHEBI:36264"/>
    </ligand>
</feature>
<comment type="subunit">
    <text evidence="5">The complex is composed of two ATP-binding proteins (ModC), two transmembrane proteins (ModB) and a solute-binding protein (ModA).</text>
</comment>
<keyword evidence="3 6" id="KW-0479">Metal-binding</keyword>
<feature type="binding site" evidence="6">
    <location>
        <position position="57"/>
    </location>
    <ligand>
        <name>molybdate</name>
        <dbReference type="ChEBI" id="CHEBI:36264"/>
    </ligand>
</feature>
<evidence type="ECO:0000313" key="9">
    <source>
        <dbReference type="Proteomes" id="UP000308891"/>
    </source>
</evidence>
<evidence type="ECO:0000256" key="2">
    <source>
        <dbReference type="ARBA" id="ARBA00022505"/>
    </source>
</evidence>
<name>A0A4T0UVN7_9NEIS</name>
<feature type="signal peptide" evidence="7">
    <location>
        <begin position="1"/>
        <end position="19"/>
    </location>
</feature>
<evidence type="ECO:0000313" key="8">
    <source>
        <dbReference type="EMBL" id="TIC83139.1"/>
    </source>
</evidence>
<accession>A0A4T0UVN7</accession>
<protein>
    <submittedName>
        <fullName evidence="8">Molybdate ABC transporter substrate-binding protein</fullName>
    </submittedName>
</protein>
<keyword evidence="9" id="KW-1185">Reference proteome</keyword>